<proteinExistence type="predicted"/>
<dbReference type="AlphaFoldDB" id="A0A151H7F9"/>
<sequence>MSFQDWTPVSWNKTGQRQKGVTKEQEINQARRRGEELETEKKFLGGQNKATKGGLCP</sequence>
<evidence type="ECO:0000313" key="4">
    <source>
        <dbReference type="Proteomes" id="UP000075225"/>
    </source>
</evidence>
<dbReference type="EMBL" id="AHZP02002003">
    <property type="protein sequence ID" value="KYK65307.1"/>
    <property type="molecule type" value="Genomic_DNA"/>
</dbReference>
<dbReference type="Proteomes" id="UP000075225">
    <property type="component" value="Unassembled WGS sequence"/>
</dbReference>
<reference evidence="4" key="1">
    <citation type="submission" date="2016-03" db="EMBL/GenBank/DDBJ databases">
        <authorList>
            <person name="Sibley D."/>
            <person name="Venepally P."/>
            <person name="Karamycheva S."/>
            <person name="Hadjithomas M."/>
            <person name="Khan A."/>
            <person name="Brunk B."/>
            <person name="Roos D."/>
            <person name="Caler E."/>
            <person name="Lorenzi H."/>
        </authorList>
    </citation>
    <scope>NUCLEOTIDE SEQUENCE [LARGE SCALE GENOMIC DNA]</scope>
    <source>
        <strain evidence="4">TgCatPRC2</strain>
    </source>
</reference>
<feature type="region of interest" description="Disordered" evidence="1">
    <location>
        <begin position="1"/>
        <end position="57"/>
    </location>
</feature>
<feature type="non-terminal residue" evidence="3">
    <location>
        <position position="57"/>
    </location>
</feature>
<dbReference type="Pfam" id="PF08523">
    <property type="entry name" value="MBF1"/>
    <property type="match status" value="1"/>
</dbReference>
<comment type="caution">
    <text evidence="3">The sequence shown here is derived from an EMBL/GenBank/DDBJ whole genome shotgun (WGS) entry which is preliminary data.</text>
</comment>
<protein>
    <submittedName>
        <fullName evidence="3">Putative multiprotein bridging factor type 1 family transcriptional co-activator</fullName>
    </submittedName>
</protein>
<evidence type="ECO:0000256" key="1">
    <source>
        <dbReference type="SAM" id="MobiDB-lite"/>
    </source>
</evidence>
<dbReference type="InterPro" id="IPR013729">
    <property type="entry name" value="MBF1_N"/>
</dbReference>
<evidence type="ECO:0000259" key="2">
    <source>
        <dbReference type="Pfam" id="PF08523"/>
    </source>
</evidence>
<gene>
    <name evidence="3" type="ORF">TGPRC2_278530A</name>
</gene>
<feature type="compositionally biased region" description="Basic and acidic residues" evidence="1">
    <location>
        <begin position="32"/>
        <end position="43"/>
    </location>
</feature>
<dbReference type="VEuPathDB" id="ToxoDB:TGPRC2_278530A"/>
<evidence type="ECO:0000313" key="3">
    <source>
        <dbReference type="EMBL" id="KYK65307.1"/>
    </source>
</evidence>
<accession>A0A151H7F9</accession>
<organism evidence="3 4">
    <name type="scientific">Toxoplasma gondii TgCatPRC2</name>
    <dbReference type="NCBI Taxonomy" id="1130821"/>
    <lineage>
        <taxon>Eukaryota</taxon>
        <taxon>Sar</taxon>
        <taxon>Alveolata</taxon>
        <taxon>Apicomplexa</taxon>
        <taxon>Conoidasida</taxon>
        <taxon>Coccidia</taxon>
        <taxon>Eucoccidiorida</taxon>
        <taxon>Eimeriorina</taxon>
        <taxon>Sarcocystidae</taxon>
        <taxon>Toxoplasma</taxon>
    </lineage>
</organism>
<name>A0A151H7F9_TOXGO</name>
<feature type="domain" description="Multiprotein bridging factor 1 N-terminal" evidence="2">
    <location>
        <begin position="4"/>
        <end position="53"/>
    </location>
</feature>
<feature type="compositionally biased region" description="Polar residues" evidence="1">
    <location>
        <begin position="1"/>
        <end position="19"/>
    </location>
</feature>